<evidence type="ECO:0000313" key="3">
    <source>
        <dbReference type="Proteomes" id="UP001307889"/>
    </source>
</evidence>
<reference evidence="2 3" key="1">
    <citation type="submission" date="2023-09" db="EMBL/GenBank/DDBJ databases">
        <title>Nesidiocoris tenuis whole genome shotgun sequence.</title>
        <authorList>
            <person name="Shibata T."/>
            <person name="Shimoda M."/>
            <person name="Kobayashi T."/>
            <person name="Uehara T."/>
        </authorList>
    </citation>
    <scope>NUCLEOTIDE SEQUENCE [LARGE SCALE GENOMIC DNA]</scope>
    <source>
        <strain evidence="2 3">Japan</strain>
    </source>
</reference>
<feature type="region of interest" description="Disordered" evidence="1">
    <location>
        <begin position="1"/>
        <end position="61"/>
    </location>
</feature>
<evidence type="ECO:0000256" key="1">
    <source>
        <dbReference type="SAM" id="MobiDB-lite"/>
    </source>
</evidence>
<sequence>MKGLWRGALKKTNNKHRCDRSQSNRIPLPTRPVQSHPTPRSPLLPPGGIAGPFLSSPGPVEPVTIARTTRRGLGNPRGDREPRVFFSFFSRGNQYSSANGGHTGRLNLTLVASVCFVPCPKLTLL</sequence>
<keyword evidence="3" id="KW-1185">Reference proteome</keyword>
<evidence type="ECO:0000313" key="2">
    <source>
        <dbReference type="EMBL" id="BES89074.1"/>
    </source>
</evidence>
<accession>A0ABN7ACK4</accession>
<protein>
    <submittedName>
        <fullName evidence="2">Uncharacterized protein</fullName>
    </submittedName>
</protein>
<dbReference type="Proteomes" id="UP001307889">
    <property type="component" value="Chromosome 1"/>
</dbReference>
<organism evidence="2 3">
    <name type="scientific">Nesidiocoris tenuis</name>
    <dbReference type="NCBI Taxonomy" id="355587"/>
    <lineage>
        <taxon>Eukaryota</taxon>
        <taxon>Metazoa</taxon>
        <taxon>Ecdysozoa</taxon>
        <taxon>Arthropoda</taxon>
        <taxon>Hexapoda</taxon>
        <taxon>Insecta</taxon>
        <taxon>Pterygota</taxon>
        <taxon>Neoptera</taxon>
        <taxon>Paraneoptera</taxon>
        <taxon>Hemiptera</taxon>
        <taxon>Heteroptera</taxon>
        <taxon>Panheteroptera</taxon>
        <taxon>Cimicomorpha</taxon>
        <taxon>Miridae</taxon>
        <taxon>Dicyphina</taxon>
        <taxon>Nesidiocoris</taxon>
    </lineage>
</organism>
<dbReference type="EMBL" id="AP028909">
    <property type="protein sequence ID" value="BES89074.1"/>
    <property type="molecule type" value="Genomic_DNA"/>
</dbReference>
<name>A0ABN7ACK4_9HEMI</name>
<proteinExistence type="predicted"/>
<feature type="compositionally biased region" description="Basic residues" evidence="1">
    <location>
        <begin position="8"/>
        <end position="18"/>
    </location>
</feature>
<gene>
    <name evidence="2" type="ORF">NTJ_01881</name>
</gene>